<feature type="compositionally biased region" description="Low complexity" evidence="6">
    <location>
        <begin position="438"/>
        <end position="448"/>
    </location>
</feature>
<evidence type="ECO:0000313" key="10">
    <source>
        <dbReference type="Proteomes" id="UP000674318"/>
    </source>
</evidence>
<reference evidence="9 10" key="1">
    <citation type="submission" date="2021-02" db="EMBL/GenBank/DDBJ databases">
        <title>Porcisia hertigi Genome sequencing and assembly.</title>
        <authorList>
            <person name="Almutairi H."/>
            <person name="Gatherer D."/>
        </authorList>
    </citation>
    <scope>NUCLEOTIDE SEQUENCE [LARGE SCALE GENOMIC DNA]</scope>
    <source>
        <strain evidence="9 10">C119</strain>
    </source>
</reference>
<dbReference type="GO" id="GO:0016020">
    <property type="term" value="C:membrane"/>
    <property type="evidence" value="ECO:0007669"/>
    <property type="project" value="UniProtKB-SubCell"/>
</dbReference>
<comment type="caution">
    <text evidence="9">The sequence shown here is derived from an EMBL/GenBank/DDBJ whole genome shotgun (WGS) entry which is preliminary data.</text>
</comment>
<dbReference type="GeneID" id="94289979"/>
<evidence type="ECO:0000313" key="9">
    <source>
        <dbReference type="EMBL" id="KAG5497640.1"/>
    </source>
</evidence>
<dbReference type="InterPro" id="IPR006634">
    <property type="entry name" value="TLC-dom"/>
</dbReference>
<accession>A0A836I6J0</accession>
<dbReference type="GO" id="GO:0005783">
    <property type="term" value="C:endoplasmic reticulum"/>
    <property type="evidence" value="ECO:0007669"/>
    <property type="project" value="TreeGrafter"/>
</dbReference>
<dbReference type="PANTHER" id="PTHR12560">
    <property type="entry name" value="LONGEVITY ASSURANCE FACTOR 1 LAG1"/>
    <property type="match status" value="1"/>
</dbReference>
<feature type="transmembrane region" description="Helical" evidence="7">
    <location>
        <begin position="310"/>
        <end position="329"/>
    </location>
</feature>
<feature type="transmembrane region" description="Helical" evidence="7">
    <location>
        <begin position="228"/>
        <end position="246"/>
    </location>
</feature>
<feature type="compositionally biased region" description="Basic residues" evidence="6">
    <location>
        <begin position="456"/>
        <end position="468"/>
    </location>
</feature>
<keyword evidence="2 5" id="KW-0812">Transmembrane</keyword>
<dbReference type="Pfam" id="PF03798">
    <property type="entry name" value="TRAM_LAG1_CLN8"/>
    <property type="match status" value="1"/>
</dbReference>
<name>A0A836I6J0_9TRYP</name>
<dbReference type="GO" id="GO:0050291">
    <property type="term" value="F:sphingosine N-acyltransferase activity"/>
    <property type="evidence" value="ECO:0007669"/>
    <property type="project" value="InterPro"/>
</dbReference>
<dbReference type="GO" id="GO:0046513">
    <property type="term" value="P:ceramide biosynthetic process"/>
    <property type="evidence" value="ECO:0007669"/>
    <property type="project" value="InterPro"/>
</dbReference>
<evidence type="ECO:0000256" key="6">
    <source>
        <dbReference type="SAM" id="MobiDB-lite"/>
    </source>
</evidence>
<sequence length="468" mass="53683">MAFQYPAELLRAQGISSPYASALEFYIPDPANTSRLIIDTARTTLQWSELPGALLNIKAYQDKIGVGCSGWGVDVSLFSMLLPSLYWFLGIMVIRHICHDPVARFGIYVGVVTENADCHRRRIAAGKRGIAALSSHNQKKLLKFQNQVWLSLFYVASSCFGYYVQRGEPWFKLPLNTEASLEILLPHPYNPPKEFLLYYNIGLAFYLAELCSLLFIERHVRRSDFLQYLLHHIITILLIVCSHLGMEHRIGAYVLFIHDVSDIMLSVSKSLHYMMHEDAARQMRYNRKHAKLNGKTYRKPLLYRRIITDWSVNGCFALFSVLFFFFRLYCLPHIGRTMIFMASKVRHGNLNMWLLCLLLNVVLQGLHVYWGILIVTMILSLAMGEKRKDIRSEDDDDSVERPSCVNWGLLTESDDDADAHRGDHKPKSSKPSPEKTTRSSSSSSSKPRNGLQARSASKKRQQQRHHQQ</sequence>
<comment type="subcellular location">
    <subcellularLocation>
        <location evidence="1">Membrane</location>
        <topology evidence="1">Multi-pass membrane protein</topology>
    </subcellularLocation>
</comment>
<protein>
    <recommendedName>
        <fullName evidence="8">TLC domain-containing protein</fullName>
    </recommendedName>
</protein>
<feature type="region of interest" description="Disordered" evidence="6">
    <location>
        <begin position="408"/>
        <end position="468"/>
    </location>
</feature>
<feature type="domain" description="TLC" evidence="8">
    <location>
        <begin position="139"/>
        <end position="383"/>
    </location>
</feature>
<feature type="transmembrane region" description="Helical" evidence="7">
    <location>
        <begin position="148"/>
        <end position="165"/>
    </location>
</feature>
<feature type="transmembrane region" description="Helical" evidence="7">
    <location>
        <begin position="350"/>
        <end position="383"/>
    </location>
</feature>
<keyword evidence="10" id="KW-1185">Reference proteome</keyword>
<dbReference type="KEGG" id="phet:94289979"/>
<organism evidence="9 10">
    <name type="scientific">Porcisia hertigi</name>
    <dbReference type="NCBI Taxonomy" id="2761500"/>
    <lineage>
        <taxon>Eukaryota</taxon>
        <taxon>Discoba</taxon>
        <taxon>Euglenozoa</taxon>
        <taxon>Kinetoplastea</taxon>
        <taxon>Metakinetoplastina</taxon>
        <taxon>Trypanosomatida</taxon>
        <taxon>Trypanosomatidae</taxon>
        <taxon>Leishmaniinae</taxon>
        <taxon>Porcisia</taxon>
    </lineage>
</organism>
<dbReference type="OrthoDB" id="537032at2759"/>
<keyword evidence="4 5" id="KW-0472">Membrane</keyword>
<dbReference type="RefSeq" id="XP_067755108.1">
    <property type="nucleotide sequence ID" value="XM_067899902.1"/>
</dbReference>
<evidence type="ECO:0000259" key="8">
    <source>
        <dbReference type="PROSITE" id="PS50922"/>
    </source>
</evidence>
<dbReference type="Proteomes" id="UP000674318">
    <property type="component" value="Unassembled WGS sequence"/>
</dbReference>
<gene>
    <name evidence="9" type="ORF">JKF63_03905</name>
</gene>
<feature type="transmembrane region" description="Helical" evidence="7">
    <location>
        <begin position="75"/>
        <end position="94"/>
    </location>
</feature>
<evidence type="ECO:0000256" key="5">
    <source>
        <dbReference type="PROSITE-ProRule" id="PRU00205"/>
    </source>
</evidence>
<keyword evidence="3 7" id="KW-1133">Transmembrane helix</keyword>
<evidence type="ECO:0000256" key="1">
    <source>
        <dbReference type="ARBA" id="ARBA00004141"/>
    </source>
</evidence>
<dbReference type="InterPro" id="IPR016439">
    <property type="entry name" value="Lag1/Lac1-like"/>
</dbReference>
<feature type="transmembrane region" description="Helical" evidence="7">
    <location>
        <begin position="196"/>
        <end position="216"/>
    </location>
</feature>
<evidence type="ECO:0000256" key="2">
    <source>
        <dbReference type="ARBA" id="ARBA00022692"/>
    </source>
</evidence>
<dbReference type="SMART" id="SM00724">
    <property type="entry name" value="TLC"/>
    <property type="match status" value="1"/>
</dbReference>
<evidence type="ECO:0000256" key="7">
    <source>
        <dbReference type="SAM" id="Phobius"/>
    </source>
</evidence>
<dbReference type="AlphaFoldDB" id="A0A836I6J0"/>
<dbReference type="PANTHER" id="PTHR12560:SF0">
    <property type="entry name" value="LD18904P"/>
    <property type="match status" value="1"/>
</dbReference>
<dbReference type="PROSITE" id="PS50922">
    <property type="entry name" value="TLC"/>
    <property type="match status" value="1"/>
</dbReference>
<dbReference type="EMBL" id="JAFJZO010000031">
    <property type="protein sequence ID" value="KAG5497640.1"/>
    <property type="molecule type" value="Genomic_DNA"/>
</dbReference>
<proteinExistence type="predicted"/>
<evidence type="ECO:0000256" key="3">
    <source>
        <dbReference type="ARBA" id="ARBA00022989"/>
    </source>
</evidence>
<evidence type="ECO:0000256" key="4">
    <source>
        <dbReference type="ARBA" id="ARBA00023136"/>
    </source>
</evidence>